<accession>A0A8J6Q8L0</accession>
<dbReference type="AlphaFoldDB" id="A0A8J6Q8L0"/>
<dbReference type="RefSeq" id="WP_188224670.1">
    <property type="nucleotide sequence ID" value="NZ_JACVXD010000014.1"/>
</dbReference>
<name>A0A8J6Q8L0_9FLAO</name>
<comment type="caution">
    <text evidence="2">The sequence shown here is derived from an EMBL/GenBank/DDBJ whole genome shotgun (WGS) entry which is preliminary data.</text>
</comment>
<evidence type="ECO:0000313" key="3">
    <source>
        <dbReference type="Proteomes" id="UP000621516"/>
    </source>
</evidence>
<evidence type="ECO:0000313" key="2">
    <source>
        <dbReference type="EMBL" id="MBD0825378.1"/>
    </source>
</evidence>
<reference evidence="2 3" key="1">
    <citation type="journal article" date="2018" name="J. Microbiol.">
        <title>Aestuariibaculum marinum sp. nov., a marine bacterium isolated from seawater in South Korea.</title>
        <authorList>
            <person name="Choi J."/>
            <person name="Lee D."/>
            <person name="Jang J.H."/>
            <person name="Cha S."/>
            <person name="Seo T."/>
        </authorList>
    </citation>
    <scope>NUCLEOTIDE SEQUENCE [LARGE SCALE GENOMIC DNA]</scope>
    <source>
        <strain evidence="2 3">IP7</strain>
    </source>
</reference>
<gene>
    <name evidence="2" type="ORF">ICJ85_15270</name>
</gene>
<dbReference type="PROSITE" id="PS50093">
    <property type="entry name" value="PKD"/>
    <property type="match status" value="1"/>
</dbReference>
<dbReference type="InterPro" id="IPR035986">
    <property type="entry name" value="PKD_dom_sf"/>
</dbReference>
<dbReference type="SUPFAM" id="SSF49299">
    <property type="entry name" value="PKD domain"/>
    <property type="match status" value="1"/>
</dbReference>
<dbReference type="Proteomes" id="UP000621516">
    <property type="component" value="Unassembled WGS sequence"/>
</dbReference>
<sequence>MKNIKFLFYVISFSFLVGCGSDDSASSESDIIADFSFENDGSLFSFTNLSQGATTYRWDFGDLSFYCEKENPKYRYVTVGGEIEVTLTAINQEGQEAYVTKTIVAPEVLDVEIAIDGSFEDWSDIDYLYEELDGVSVQKIKVWGKGDNINVYLEGNTNMKMELVDIFINSDGDSASGFLSWQWPNGSGADYLFEGPLLSNSWGAFYEHTDPNGGWAWNWLGQSQNMISSGIISLNAQNNAVEFSIPKTQLGSLGSTIGFAFTEMTSGWAGVGSFPKVTATSSFVVYEIPIEEISLCE</sequence>
<organism evidence="2 3">
    <name type="scientific">Aestuariibaculum marinum</name>
    <dbReference type="NCBI Taxonomy" id="2683592"/>
    <lineage>
        <taxon>Bacteria</taxon>
        <taxon>Pseudomonadati</taxon>
        <taxon>Bacteroidota</taxon>
        <taxon>Flavobacteriia</taxon>
        <taxon>Flavobacteriales</taxon>
        <taxon>Flavobacteriaceae</taxon>
    </lineage>
</organism>
<feature type="domain" description="PKD" evidence="1">
    <location>
        <begin position="54"/>
        <end position="103"/>
    </location>
</feature>
<proteinExistence type="predicted"/>
<dbReference type="CDD" id="cd00146">
    <property type="entry name" value="PKD"/>
    <property type="match status" value="1"/>
</dbReference>
<keyword evidence="3" id="KW-1185">Reference proteome</keyword>
<protein>
    <submittedName>
        <fullName evidence="2">PKD domain-containing protein</fullName>
    </submittedName>
</protein>
<dbReference type="EMBL" id="JACVXD010000014">
    <property type="protein sequence ID" value="MBD0825378.1"/>
    <property type="molecule type" value="Genomic_DNA"/>
</dbReference>
<dbReference type="Gene3D" id="2.60.40.10">
    <property type="entry name" value="Immunoglobulins"/>
    <property type="match status" value="1"/>
</dbReference>
<dbReference type="Pfam" id="PF18911">
    <property type="entry name" value="PKD_4"/>
    <property type="match status" value="1"/>
</dbReference>
<dbReference type="InterPro" id="IPR000601">
    <property type="entry name" value="PKD_dom"/>
</dbReference>
<dbReference type="PROSITE" id="PS51257">
    <property type="entry name" value="PROKAR_LIPOPROTEIN"/>
    <property type="match status" value="1"/>
</dbReference>
<evidence type="ECO:0000259" key="1">
    <source>
        <dbReference type="PROSITE" id="PS50093"/>
    </source>
</evidence>
<dbReference type="InterPro" id="IPR013783">
    <property type="entry name" value="Ig-like_fold"/>
</dbReference>